<dbReference type="STRING" id="484498.SAMN05421686_101328"/>
<proteinExistence type="predicted"/>
<dbReference type="PANTHER" id="PTHR35867:SF1">
    <property type="entry name" value="PROTEIN RSEC"/>
    <property type="match status" value="1"/>
</dbReference>
<dbReference type="InterPro" id="IPR007359">
    <property type="entry name" value="SigmaE_reg_RseC_MucC"/>
</dbReference>
<dbReference type="PIRSF" id="PIRSF004923">
    <property type="entry name" value="RseC"/>
    <property type="match status" value="1"/>
</dbReference>
<dbReference type="RefSeq" id="WP_076513807.1">
    <property type="nucleotide sequence ID" value="NZ_FTOH01000001.1"/>
</dbReference>
<reference evidence="3" key="1">
    <citation type="submission" date="2017-01" db="EMBL/GenBank/DDBJ databases">
        <authorList>
            <person name="Varghese N."/>
            <person name="Submissions S."/>
        </authorList>
    </citation>
    <scope>NUCLEOTIDE SEQUENCE [LARGE SCALE GENOMIC DNA]</scope>
    <source>
        <strain evidence="3">DSM 24913</strain>
    </source>
</reference>
<organism evidence="2 3">
    <name type="scientific">Thalassolituus maritimus</name>
    <dbReference type="NCBI Taxonomy" id="484498"/>
    <lineage>
        <taxon>Bacteria</taxon>
        <taxon>Pseudomonadati</taxon>
        <taxon>Pseudomonadota</taxon>
        <taxon>Gammaproteobacteria</taxon>
        <taxon>Oceanospirillales</taxon>
        <taxon>Oceanospirillaceae</taxon>
        <taxon>Thalassolituus</taxon>
    </lineage>
</organism>
<dbReference type="PANTHER" id="PTHR35867">
    <property type="entry name" value="PROTEIN RSEC"/>
    <property type="match status" value="1"/>
</dbReference>
<dbReference type="EMBL" id="FTOH01000001">
    <property type="protein sequence ID" value="SIS44057.1"/>
    <property type="molecule type" value="Genomic_DNA"/>
</dbReference>
<accession>A0A1N7J488</accession>
<keyword evidence="1" id="KW-0812">Transmembrane</keyword>
<feature type="transmembrane region" description="Helical" evidence="1">
    <location>
        <begin position="72"/>
        <end position="95"/>
    </location>
</feature>
<sequence>MSQEVVQVVGTGDDGIWVEGVQQSACGACSARAGCGQHTLSKMGKPVRLWVRTNDSFKVGDQVTVELPSGSLAISALAMYGLPLLGLILGAVIGFQGGSEPQSLLAGGLGLILGLLAARQLGRKMQSEWQPTVLKKTHSTAININGVSE</sequence>
<name>A0A1N7J488_9GAMM</name>
<evidence type="ECO:0000256" key="1">
    <source>
        <dbReference type="SAM" id="Phobius"/>
    </source>
</evidence>
<dbReference type="Proteomes" id="UP000185639">
    <property type="component" value="Unassembled WGS sequence"/>
</dbReference>
<evidence type="ECO:0000313" key="2">
    <source>
        <dbReference type="EMBL" id="SIS44057.1"/>
    </source>
</evidence>
<keyword evidence="3" id="KW-1185">Reference proteome</keyword>
<evidence type="ECO:0000313" key="3">
    <source>
        <dbReference type="Proteomes" id="UP000185639"/>
    </source>
</evidence>
<feature type="transmembrane region" description="Helical" evidence="1">
    <location>
        <begin position="101"/>
        <end position="118"/>
    </location>
</feature>
<gene>
    <name evidence="2" type="ORF">SAMN05421686_101328</name>
</gene>
<dbReference type="InterPro" id="IPR026268">
    <property type="entry name" value="RseC"/>
</dbReference>
<dbReference type="AlphaFoldDB" id="A0A1N7J488"/>
<dbReference type="Pfam" id="PF04246">
    <property type="entry name" value="RseC_MucC"/>
    <property type="match status" value="1"/>
</dbReference>
<protein>
    <submittedName>
        <fullName evidence="2">Positive regulator of sigma(E), RseC/MucC</fullName>
    </submittedName>
</protein>
<keyword evidence="1" id="KW-0472">Membrane</keyword>
<keyword evidence="1" id="KW-1133">Transmembrane helix</keyword>